<dbReference type="Proteomes" id="UP000639396">
    <property type="component" value="Unassembled WGS sequence"/>
</dbReference>
<dbReference type="Pfam" id="PF06580">
    <property type="entry name" value="His_kinase"/>
    <property type="match status" value="1"/>
</dbReference>
<keyword evidence="5 10" id="KW-0812">Transmembrane</keyword>
<evidence type="ECO:0000256" key="5">
    <source>
        <dbReference type="ARBA" id="ARBA00022692"/>
    </source>
</evidence>
<dbReference type="InterPro" id="IPR036890">
    <property type="entry name" value="HATPase_C_sf"/>
</dbReference>
<evidence type="ECO:0000256" key="3">
    <source>
        <dbReference type="ARBA" id="ARBA00022553"/>
    </source>
</evidence>
<name>A0A927C863_9BACL</name>
<dbReference type="RefSeq" id="WP_190925155.1">
    <property type="nucleotide sequence ID" value="NZ_JACXJA010000005.1"/>
</dbReference>
<feature type="domain" description="HAMP" evidence="11">
    <location>
        <begin position="314"/>
        <end position="366"/>
    </location>
</feature>
<dbReference type="InterPro" id="IPR010559">
    <property type="entry name" value="Sig_transdc_His_kin_internal"/>
</dbReference>
<dbReference type="SUPFAM" id="SSF55874">
    <property type="entry name" value="ATPase domain of HSP90 chaperone/DNA topoisomerase II/histidine kinase"/>
    <property type="match status" value="1"/>
</dbReference>
<comment type="caution">
    <text evidence="12">The sequence shown here is derived from an EMBL/GenBank/DDBJ whole genome shotgun (WGS) entry which is preliminary data.</text>
</comment>
<proteinExistence type="predicted"/>
<evidence type="ECO:0000256" key="9">
    <source>
        <dbReference type="SAM" id="MobiDB-lite"/>
    </source>
</evidence>
<accession>A0A927C863</accession>
<keyword evidence="6 12" id="KW-0418">Kinase</keyword>
<keyword evidence="4" id="KW-0808">Transferase</keyword>
<dbReference type="Gene3D" id="6.10.340.10">
    <property type="match status" value="1"/>
</dbReference>
<evidence type="ECO:0000256" key="8">
    <source>
        <dbReference type="ARBA" id="ARBA00023136"/>
    </source>
</evidence>
<evidence type="ECO:0000313" key="12">
    <source>
        <dbReference type="EMBL" id="MBD2861281.1"/>
    </source>
</evidence>
<keyword evidence="13" id="KW-1185">Reference proteome</keyword>
<dbReference type="InterPro" id="IPR003594">
    <property type="entry name" value="HATPase_dom"/>
</dbReference>
<dbReference type="Pfam" id="PF00672">
    <property type="entry name" value="HAMP"/>
    <property type="match status" value="1"/>
</dbReference>
<dbReference type="Pfam" id="PF02743">
    <property type="entry name" value="dCache_1"/>
    <property type="match status" value="1"/>
</dbReference>
<organism evidence="12 13">
    <name type="scientific">Paenibacillus oceani</name>
    <dbReference type="NCBI Taxonomy" id="2772510"/>
    <lineage>
        <taxon>Bacteria</taxon>
        <taxon>Bacillati</taxon>
        <taxon>Bacillota</taxon>
        <taxon>Bacilli</taxon>
        <taxon>Bacillales</taxon>
        <taxon>Paenibacillaceae</taxon>
        <taxon>Paenibacillus</taxon>
    </lineage>
</organism>
<evidence type="ECO:0000256" key="2">
    <source>
        <dbReference type="ARBA" id="ARBA00022475"/>
    </source>
</evidence>
<feature type="transmembrane region" description="Helical" evidence="10">
    <location>
        <begin position="21"/>
        <end position="39"/>
    </location>
</feature>
<gene>
    <name evidence="12" type="ORF">IDH45_04665</name>
</gene>
<evidence type="ECO:0000256" key="7">
    <source>
        <dbReference type="ARBA" id="ARBA00022989"/>
    </source>
</evidence>
<dbReference type="EMBL" id="JACXJA010000005">
    <property type="protein sequence ID" value="MBD2861281.1"/>
    <property type="molecule type" value="Genomic_DNA"/>
</dbReference>
<dbReference type="InterPro" id="IPR050640">
    <property type="entry name" value="Bact_2-comp_sensor_kinase"/>
</dbReference>
<keyword evidence="3" id="KW-0597">Phosphoprotein</keyword>
<protein>
    <submittedName>
        <fullName evidence="12">Histidine kinase</fullName>
    </submittedName>
</protein>
<dbReference type="GO" id="GO:0000155">
    <property type="term" value="F:phosphorelay sensor kinase activity"/>
    <property type="evidence" value="ECO:0007669"/>
    <property type="project" value="InterPro"/>
</dbReference>
<dbReference type="Gene3D" id="3.30.565.10">
    <property type="entry name" value="Histidine kinase-like ATPase, C-terminal domain"/>
    <property type="match status" value="1"/>
</dbReference>
<dbReference type="Gene3D" id="3.30.450.20">
    <property type="entry name" value="PAS domain"/>
    <property type="match status" value="2"/>
</dbReference>
<dbReference type="CDD" id="cd06225">
    <property type="entry name" value="HAMP"/>
    <property type="match status" value="1"/>
</dbReference>
<keyword evidence="8 10" id="KW-0472">Membrane</keyword>
<evidence type="ECO:0000256" key="6">
    <source>
        <dbReference type="ARBA" id="ARBA00022777"/>
    </source>
</evidence>
<evidence type="ECO:0000256" key="4">
    <source>
        <dbReference type="ARBA" id="ARBA00022679"/>
    </source>
</evidence>
<feature type="region of interest" description="Disordered" evidence="9">
    <location>
        <begin position="545"/>
        <end position="576"/>
    </location>
</feature>
<evidence type="ECO:0000256" key="10">
    <source>
        <dbReference type="SAM" id="Phobius"/>
    </source>
</evidence>
<feature type="transmembrane region" description="Helical" evidence="10">
    <location>
        <begin position="293"/>
        <end position="317"/>
    </location>
</feature>
<dbReference type="PROSITE" id="PS50885">
    <property type="entry name" value="HAMP"/>
    <property type="match status" value="1"/>
</dbReference>
<keyword evidence="2" id="KW-1003">Cell membrane</keyword>
<dbReference type="SMART" id="SM00304">
    <property type="entry name" value="HAMP"/>
    <property type="match status" value="1"/>
</dbReference>
<dbReference type="InterPro" id="IPR003660">
    <property type="entry name" value="HAMP_dom"/>
</dbReference>
<reference evidence="12" key="1">
    <citation type="submission" date="2020-09" db="EMBL/GenBank/DDBJ databases">
        <title>A novel bacterium of genus Paenibacillus, isolated from South China Sea.</title>
        <authorList>
            <person name="Huang H."/>
            <person name="Mo K."/>
            <person name="Hu Y."/>
        </authorList>
    </citation>
    <scope>NUCLEOTIDE SEQUENCE</scope>
    <source>
        <strain evidence="12">IB182363</strain>
    </source>
</reference>
<dbReference type="GO" id="GO:0005886">
    <property type="term" value="C:plasma membrane"/>
    <property type="evidence" value="ECO:0007669"/>
    <property type="project" value="UniProtKB-SubCell"/>
</dbReference>
<dbReference type="Pfam" id="PF02518">
    <property type="entry name" value="HATPase_c"/>
    <property type="match status" value="1"/>
</dbReference>
<dbReference type="InterPro" id="IPR033479">
    <property type="entry name" value="dCache_1"/>
</dbReference>
<sequence length="636" mass="71545">MRIQTLYRRLSGLSIQTKMNVLIIGLLGLPFFIFGLLWFQKSTETIETNARQYNQELIRQTGGHLDSYFRDLERSTFPLVSHPLIQQFMSLSPTDTFELVKIKSAIEQELLPNFFFGRTDIYGFSIVSRNGISTNYGNAGRIFAAELLDELKDDETYKVMGLRLDGSTPVVTVIRKFWDTQAYQTAGFIIIDLNMTPFSRIVSNIKLGQTGHLSIIDSEGKIVEHTDPALWGKAIPEEELAVLRSQTEGYYEKKTEQDTMLVMYHRSALNGWIIVSEVPLRELAGKLIAMRNISLWVGSCLIVFVLLVLGAFSLHLTRSLQLLQRLMYRAENGELNVLAPEKRYDEIGRLNRSFNKMVGEIRRLIEVVHASELKEKELELRQKEAMLLAMQSQINPHFLYNTLEAINSYAVVEGVLPISNMTTALADLFRYSVGDPKEAVTLEEELRHLSSYFEIQKERYRSLEVDIRTDEHVLPYVRAVRLIVQPIVENAFTHGYEKHKLKPSYIGLHGEIRDNGYVLSVVDKGKGMPPERKAGYDRLFAGNPDAGGGAQYERGSSPRGSDGASSAAHPAAGRGRIGLSNVHQRIRLVFGEPYGITIRQSGETGTRVDILLPFLARPARSGDGIGGTRENSGKDG</sequence>
<comment type="subcellular location">
    <subcellularLocation>
        <location evidence="1">Cell membrane</location>
        <topology evidence="1">Multi-pass membrane protein</topology>
    </subcellularLocation>
</comment>
<dbReference type="AlphaFoldDB" id="A0A927C863"/>
<evidence type="ECO:0000256" key="1">
    <source>
        <dbReference type="ARBA" id="ARBA00004651"/>
    </source>
</evidence>
<dbReference type="CDD" id="cd12912">
    <property type="entry name" value="PDC2_MCP_like"/>
    <property type="match status" value="1"/>
</dbReference>
<evidence type="ECO:0000313" key="13">
    <source>
        <dbReference type="Proteomes" id="UP000639396"/>
    </source>
</evidence>
<dbReference type="SUPFAM" id="SSF158472">
    <property type="entry name" value="HAMP domain-like"/>
    <property type="match status" value="1"/>
</dbReference>
<dbReference type="PANTHER" id="PTHR34220:SF7">
    <property type="entry name" value="SENSOR HISTIDINE KINASE YPDA"/>
    <property type="match status" value="1"/>
</dbReference>
<dbReference type="PANTHER" id="PTHR34220">
    <property type="entry name" value="SENSOR HISTIDINE KINASE YPDA"/>
    <property type="match status" value="1"/>
</dbReference>
<evidence type="ECO:0000259" key="11">
    <source>
        <dbReference type="PROSITE" id="PS50885"/>
    </source>
</evidence>
<keyword evidence="7 10" id="KW-1133">Transmembrane helix</keyword>